<proteinExistence type="predicted"/>
<gene>
    <name evidence="1" type="ORF">UV11_C0047G0004</name>
</gene>
<evidence type="ECO:0000313" key="1">
    <source>
        <dbReference type="EMBL" id="KKS45524.1"/>
    </source>
</evidence>
<name>A0A0G0ZA49_9BACT</name>
<dbReference type="AlphaFoldDB" id="A0A0G0ZA49"/>
<dbReference type="Proteomes" id="UP000034036">
    <property type="component" value="Unassembled WGS sequence"/>
</dbReference>
<protein>
    <submittedName>
        <fullName evidence="1">Uncharacterized protein</fullName>
    </submittedName>
</protein>
<dbReference type="STRING" id="1618659.UV11_C0047G0004"/>
<dbReference type="EMBL" id="LCDF01000047">
    <property type="protein sequence ID" value="KKS45524.1"/>
    <property type="molecule type" value="Genomic_DNA"/>
</dbReference>
<evidence type="ECO:0000313" key="2">
    <source>
        <dbReference type="Proteomes" id="UP000034036"/>
    </source>
</evidence>
<comment type="caution">
    <text evidence="1">The sequence shown here is derived from an EMBL/GenBank/DDBJ whole genome shotgun (WGS) entry which is preliminary data.</text>
</comment>
<reference evidence="1" key="1">
    <citation type="journal article" date="2015" name="Nature">
        <title>rRNA introns, odd ribosomes, and small enigmatic genomes across a large radiation of phyla.</title>
        <authorList>
            <person name="Brown C.T."/>
            <person name="Hug L.A."/>
            <person name="Thomas B.C."/>
            <person name="Sharon I."/>
            <person name="Castelle C.J."/>
            <person name="Singh A."/>
            <person name="Wilkins M.J."/>
            <person name="Williams K.H."/>
            <person name="Banfield J.F."/>
        </authorList>
    </citation>
    <scope>NUCLEOTIDE SEQUENCE [LARGE SCALE GENOMIC DNA]</scope>
</reference>
<accession>A0A0G0ZA49</accession>
<organism evidence="1 2">
    <name type="scientific">Candidatus Giovannonibacteria bacterium GW2011_GWF2_42_19</name>
    <dbReference type="NCBI Taxonomy" id="1618659"/>
    <lineage>
        <taxon>Bacteria</taxon>
        <taxon>Candidatus Giovannoniibacteriota</taxon>
    </lineage>
</organism>
<sequence>MGLLLFNKLWGYTRLSSGSIPTTHVIMYEVKEQIEYLKKRLTELISLCERENTPEVSGDVRNIAQDIITRLNRLLDNILFLYFVTKVKPAVSEKMANDYEKRVLFPLCNKPSDLIPQLARFGAGNLNISDPEIYSIIEQSQPYNNIDSVLSYLRKYSNLGHRKLIAQKKSKNISLILGDVIKISDQASVTMNNVLVNGIPINHLKIDKGAVSGNLDARLNPRVEIQVSYLLEDDGVDVLWLCQNSLVKIEKIVDDFKKAS</sequence>